<feature type="compositionally biased region" description="Basic and acidic residues" evidence="1">
    <location>
        <begin position="49"/>
        <end position="80"/>
    </location>
</feature>
<feature type="compositionally biased region" description="Acidic residues" evidence="1">
    <location>
        <begin position="24"/>
        <end position="37"/>
    </location>
</feature>
<gene>
    <name evidence="2" type="ORF">RSOLAG22IIIB_01854</name>
</gene>
<evidence type="ECO:0000313" key="2">
    <source>
        <dbReference type="EMBL" id="CUA75854.1"/>
    </source>
</evidence>
<dbReference type="AlphaFoldDB" id="A0A0K6GBU1"/>
<feature type="compositionally biased region" description="Basic and acidic residues" evidence="1">
    <location>
        <begin position="1"/>
        <end position="15"/>
    </location>
</feature>
<dbReference type="EMBL" id="CYGV01001622">
    <property type="protein sequence ID" value="CUA75854.1"/>
    <property type="molecule type" value="Genomic_DNA"/>
</dbReference>
<evidence type="ECO:0000313" key="3">
    <source>
        <dbReference type="Proteomes" id="UP000044841"/>
    </source>
</evidence>
<reference evidence="2 3" key="1">
    <citation type="submission" date="2015-07" db="EMBL/GenBank/DDBJ databases">
        <authorList>
            <person name="Noorani M."/>
        </authorList>
    </citation>
    <scope>NUCLEOTIDE SEQUENCE [LARGE SCALE GENOMIC DNA]</scope>
    <source>
        <strain evidence="2">BBA 69670</strain>
    </source>
</reference>
<evidence type="ECO:0000256" key="1">
    <source>
        <dbReference type="SAM" id="MobiDB-lite"/>
    </source>
</evidence>
<organism evidence="2 3">
    <name type="scientific">Rhizoctonia solani</name>
    <dbReference type="NCBI Taxonomy" id="456999"/>
    <lineage>
        <taxon>Eukaryota</taxon>
        <taxon>Fungi</taxon>
        <taxon>Dikarya</taxon>
        <taxon>Basidiomycota</taxon>
        <taxon>Agaricomycotina</taxon>
        <taxon>Agaricomycetes</taxon>
        <taxon>Cantharellales</taxon>
        <taxon>Ceratobasidiaceae</taxon>
        <taxon>Rhizoctonia</taxon>
    </lineage>
</organism>
<protein>
    <submittedName>
        <fullName evidence="2">Uncharacterized protein</fullName>
    </submittedName>
</protein>
<feature type="region of interest" description="Disordered" evidence="1">
    <location>
        <begin position="1"/>
        <end position="80"/>
    </location>
</feature>
<sequence>MNSDKDDSPPPRDQEYVAQVNENTDLDNESYDDDDDVPTSRGMPNRSLAHGENKYHERDIEKVEIRRSQKGDTPDEGGHH</sequence>
<proteinExistence type="predicted"/>
<accession>A0A0K6GBU1</accession>
<name>A0A0K6GBU1_9AGAM</name>
<keyword evidence="3" id="KW-1185">Reference proteome</keyword>
<dbReference type="Proteomes" id="UP000044841">
    <property type="component" value="Unassembled WGS sequence"/>
</dbReference>